<reference evidence="8 9" key="1">
    <citation type="journal article" date="2016" name="Nat. Commun.">
        <title>Thousands of microbial genomes shed light on interconnected biogeochemical processes in an aquifer system.</title>
        <authorList>
            <person name="Anantharaman K."/>
            <person name="Brown C.T."/>
            <person name="Hug L.A."/>
            <person name="Sharon I."/>
            <person name="Castelle C.J."/>
            <person name="Probst A.J."/>
            <person name="Thomas B.C."/>
            <person name="Singh A."/>
            <person name="Wilkins M.J."/>
            <person name="Karaoz U."/>
            <person name="Brodie E.L."/>
            <person name="Williams K.H."/>
            <person name="Hubbard S.S."/>
            <person name="Banfield J.F."/>
        </authorList>
    </citation>
    <scope>NUCLEOTIDE SEQUENCE [LARGE SCALE GENOMIC DNA]</scope>
</reference>
<evidence type="ECO:0000256" key="3">
    <source>
        <dbReference type="ARBA" id="ARBA00023274"/>
    </source>
</evidence>
<evidence type="ECO:0000313" key="9">
    <source>
        <dbReference type="Proteomes" id="UP000179227"/>
    </source>
</evidence>
<dbReference type="NCBIfam" id="TIGR00059">
    <property type="entry name" value="L17"/>
    <property type="match status" value="1"/>
</dbReference>
<evidence type="ECO:0000256" key="5">
    <source>
        <dbReference type="RuleBase" id="RU000660"/>
    </source>
</evidence>
<dbReference type="Proteomes" id="UP000179227">
    <property type="component" value="Unassembled WGS sequence"/>
</dbReference>
<evidence type="ECO:0000256" key="6">
    <source>
        <dbReference type="RuleBase" id="RU000661"/>
    </source>
</evidence>
<dbReference type="Pfam" id="PF01196">
    <property type="entry name" value="Ribosomal_L17"/>
    <property type="match status" value="1"/>
</dbReference>
<dbReference type="SUPFAM" id="SSF64263">
    <property type="entry name" value="Prokaryotic ribosomal protein L17"/>
    <property type="match status" value="1"/>
</dbReference>
<evidence type="ECO:0000256" key="4">
    <source>
        <dbReference type="ARBA" id="ARBA00035494"/>
    </source>
</evidence>
<dbReference type="STRING" id="1797729.A3A60_00215"/>
<feature type="compositionally biased region" description="Basic and acidic residues" evidence="7">
    <location>
        <begin position="127"/>
        <end position="145"/>
    </location>
</feature>
<dbReference type="PANTHER" id="PTHR14413:SF16">
    <property type="entry name" value="LARGE RIBOSOMAL SUBUNIT PROTEIN BL17M"/>
    <property type="match status" value="1"/>
</dbReference>
<dbReference type="AlphaFoldDB" id="A0A1F5I2W7"/>
<dbReference type="GO" id="GO:0006412">
    <property type="term" value="P:translation"/>
    <property type="evidence" value="ECO:0007669"/>
    <property type="project" value="InterPro"/>
</dbReference>
<dbReference type="Gene3D" id="3.90.1030.10">
    <property type="entry name" value="Ribosomal protein L17"/>
    <property type="match status" value="1"/>
</dbReference>
<organism evidence="8 9">
    <name type="scientific">Candidatus Curtissbacteria bacterium RIFCSPLOWO2_01_FULL_42_26</name>
    <dbReference type="NCBI Taxonomy" id="1797729"/>
    <lineage>
        <taxon>Bacteria</taxon>
        <taxon>Candidatus Curtissiibacteriota</taxon>
    </lineage>
</organism>
<proteinExistence type="inferred from homology"/>
<comment type="caution">
    <text evidence="8">The sequence shown here is derived from an EMBL/GenBank/DDBJ whole genome shotgun (WGS) entry which is preliminary data.</text>
</comment>
<name>A0A1F5I2W7_9BACT</name>
<dbReference type="InterPro" id="IPR000456">
    <property type="entry name" value="Ribosomal_bL17"/>
</dbReference>
<keyword evidence="3 5" id="KW-0687">Ribonucleoprotein</keyword>
<evidence type="ECO:0000256" key="7">
    <source>
        <dbReference type="SAM" id="MobiDB-lite"/>
    </source>
</evidence>
<evidence type="ECO:0000313" key="8">
    <source>
        <dbReference type="EMBL" id="OGE10681.1"/>
    </source>
</evidence>
<feature type="compositionally biased region" description="Basic residues" evidence="7">
    <location>
        <begin position="146"/>
        <end position="163"/>
    </location>
</feature>
<dbReference type="PANTHER" id="PTHR14413">
    <property type="entry name" value="RIBOSOMAL PROTEIN L17"/>
    <property type="match status" value="1"/>
</dbReference>
<dbReference type="GO" id="GO:0022625">
    <property type="term" value="C:cytosolic large ribosomal subunit"/>
    <property type="evidence" value="ECO:0007669"/>
    <property type="project" value="TreeGrafter"/>
</dbReference>
<keyword evidence="2 5" id="KW-0689">Ribosomal protein</keyword>
<gene>
    <name evidence="8" type="ORF">A3A60_00215</name>
</gene>
<comment type="similarity">
    <text evidence="1 5">Belongs to the bacterial ribosomal protein bL17 family.</text>
</comment>
<dbReference type="InterPro" id="IPR047859">
    <property type="entry name" value="Ribosomal_bL17_CS"/>
</dbReference>
<dbReference type="GO" id="GO:0003735">
    <property type="term" value="F:structural constituent of ribosome"/>
    <property type="evidence" value="ECO:0007669"/>
    <property type="project" value="InterPro"/>
</dbReference>
<dbReference type="PROSITE" id="PS01167">
    <property type="entry name" value="RIBOSOMAL_L17"/>
    <property type="match status" value="1"/>
</dbReference>
<sequence>MRHQVFGKRLSRDTKARKALLNNLANSLLLHGKITTTIAKAKFAKSHVEKMVTVAKKNRLAQSRILASSLNREAFLMLKNQIAPGFSGRSGGYTRIIRLSPRRGDMAPMARLEFVRWEKVTAPINRPGKEKSAKVSGNKTKDGKKTIKKPIKQIKNKIRSVKK</sequence>
<dbReference type="EMBL" id="MFBS01000007">
    <property type="protein sequence ID" value="OGE10681.1"/>
    <property type="molecule type" value="Genomic_DNA"/>
</dbReference>
<evidence type="ECO:0000256" key="2">
    <source>
        <dbReference type="ARBA" id="ARBA00022980"/>
    </source>
</evidence>
<protein>
    <recommendedName>
        <fullName evidence="4 6">50S ribosomal protein L17</fullName>
    </recommendedName>
</protein>
<dbReference type="InterPro" id="IPR036373">
    <property type="entry name" value="Ribosomal_bL17_sf"/>
</dbReference>
<feature type="region of interest" description="Disordered" evidence="7">
    <location>
        <begin position="125"/>
        <end position="163"/>
    </location>
</feature>
<accession>A0A1F5I2W7</accession>
<evidence type="ECO:0000256" key="1">
    <source>
        <dbReference type="ARBA" id="ARBA00008777"/>
    </source>
</evidence>